<evidence type="ECO:0000313" key="2">
    <source>
        <dbReference type="EMBL" id="AEA42183.1"/>
    </source>
</evidence>
<dbReference type="KEGG" id="fte:Fluta_0174"/>
<gene>
    <name evidence="2" type="ordered locus">Fluta_0174</name>
</gene>
<protein>
    <recommendedName>
        <fullName evidence="1">DUF4296 domain-containing protein</fullName>
    </recommendedName>
</protein>
<feature type="domain" description="DUF4296" evidence="1">
    <location>
        <begin position="26"/>
        <end position="110"/>
    </location>
</feature>
<reference evidence="3" key="2">
    <citation type="submission" date="2011-02" db="EMBL/GenBank/DDBJ databases">
        <title>The complete genome of Fluviicola taffensis DSM 16823.</title>
        <authorList>
            <consortium name="US DOE Joint Genome Institute (JGI-PGF)"/>
            <person name="Lucas S."/>
            <person name="Copeland A."/>
            <person name="Lapidus A."/>
            <person name="Bruce D."/>
            <person name="Goodwin L."/>
            <person name="Pitluck S."/>
            <person name="Kyrpides N."/>
            <person name="Mavromatis K."/>
            <person name="Ivanova N."/>
            <person name="Mikhailova N."/>
            <person name="Pagani I."/>
            <person name="Chertkov O."/>
            <person name="Detter J.C."/>
            <person name="Han C."/>
            <person name="Tapia R."/>
            <person name="Land M."/>
            <person name="Hauser L."/>
            <person name="Markowitz V."/>
            <person name="Cheng J.-F."/>
            <person name="Hugenholtz P."/>
            <person name="Woyke T."/>
            <person name="Wu D."/>
            <person name="Tindall B."/>
            <person name="Pomrenke H.G."/>
            <person name="Brambilla E."/>
            <person name="Klenk H.-P."/>
            <person name="Eisen J.A."/>
        </authorList>
    </citation>
    <scope>NUCLEOTIDE SEQUENCE [LARGE SCALE GENOMIC DNA]</scope>
    <source>
        <strain evidence="3">DSM 16823 / RW262 / RW262</strain>
    </source>
</reference>
<dbReference type="HOGENOM" id="CLU_2143544_0_0_10"/>
<dbReference type="EMBL" id="CP002542">
    <property type="protein sequence ID" value="AEA42183.1"/>
    <property type="molecule type" value="Genomic_DNA"/>
</dbReference>
<organism evidence="2 3">
    <name type="scientific">Fluviicola taffensis (strain DSM 16823 / NCIMB 13979 / RW262)</name>
    <dbReference type="NCBI Taxonomy" id="755732"/>
    <lineage>
        <taxon>Bacteria</taxon>
        <taxon>Pseudomonadati</taxon>
        <taxon>Bacteroidota</taxon>
        <taxon>Flavobacteriia</taxon>
        <taxon>Flavobacteriales</taxon>
        <taxon>Crocinitomicaceae</taxon>
        <taxon>Fluviicola</taxon>
    </lineage>
</organism>
<dbReference type="STRING" id="755732.Fluta_0174"/>
<dbReference type="PROSITE" id="PS51257">
    <property type="entry name" value="PROKAR_LIPOPROTEIN"/>
    <property type="match status" value="1"/>
</dbReference>
<evidence type="ECO:0000259" key="1">
    <source>
        <dbReference type="Pfam" id="PF14129"/>
    </source>
</evidence>
<accession>F2IBV5</accession>
<keyword evidence="3" id="KW-1185">Reference proteome</keyword>
<dbReference type="Proteomes" id="UP000007463">
    <property type="component" value="Chromosome"/>
</dbReference>
<dbReference type="AlphaFoldDB" id="F2IBV5"/>
<evidence type="ECO:0000313" key="3">
    <source>
        <dbReference type="Proteomes" id="UP000007463"/>
    </source>
</evidence>
<dbReference type="InterPro" id="IPR025381">
    <property type="entry name" value="DUF4296"/>
</dbReference>
<dbReference type="RefSeq" id="WP_013684957.1">
    <property type="nucleotide sequence ID" value="NC_015321.1"/>
</dbReference>
<proteinExistence type="predicted"/>
<sequence>MKIILFIALLVLTQSCHDGLEGLQKPDNLIPKTEMIDLMTDIYILEAHISNTYTTVNRYYKVMNASGRAYLKSKNITEKQYEDSYIYYNGTKEEFKFIIDKVQENLQKKSIEMQKKS</sequence>
<dbReference type="OrthoDB" id="1525222at2"/>
<reference evidence="2 3" key="1">
    <citation type="journal article" date="2011" name="Stand. Genomic Sci.">
        <title>Complete genome sequence of the gliding freshwater bacterium Fluviicola taffensis type strain (RW262).</title>
        <authorList>
            <person name="Woyke T."/>
            <person name="Chertkov O."/>
            <person name="Lapidus A."/>
            <person name="Nolan M."/>
            <person name="Lucas S."/>
            <person name="Del Rio T.G."/>
            <person name="Tice H."/>
            <person name="Cheng J.F."/>
            <person name="Tapia R."/>
            <person name="Han C."/>
            <person name="Goodwin L."/>
            <person name="Pitluck S."/>
            <person name="Liolios K."/>
            <person name="Pagani I."/>
            <person name="Ivanova N."/>
            <person name="Huntemann M."/>
            <person name="Mavromatis K."/>
            <person name="Mikhailova N."/>
            <person name="Pati A."/>
            <person name="Chen A."/>
            <person name="Palaniappan K."/>
            <person name="Land M."/>
            <person name="Hauser L."/>
            <person name="Brambilla E.M."/>
            <person name="Rohde M."/>
            <person name="Mwirichia R."/>
            <person name="Sikorski J."/>
            <person name="Tindall B.J."/>
            <person name="Goker M."/>
            <person name="Bristow J."/>
            <person name="Eisen J.A."/>
            <person name="Markowitz V."/>
            <person name="Hugenholtz P."/>
            <person name="Klenk H.P."/>
            <person name="Kyrpides N.C."/>
        </authorList>
    </citation>
    <scope>NUCLEOTIDE SEQUENCE [LARGE SCALE GENOMIC DNA]</scope>
    <source>
        <strain evidence="3">DSM 16823 / RW262 / RW262</strain>
    </source>
</reference>
<name>F2IBV5_FLUTR</name>
<dbReference type="Pfam" id="PF14129">
    <property type="entry name" value="DUF4296"/>
    <property type="match status" value="1"/>
</dbReference>